<reference evidence="1 2" key="1">
    <citation type="submission" date="2020-03" db="EMBL/GenBank/DDBJ databases">
        <title>Roseomonas selenitidurans sp. nov. isolated from soil.</title>
        <authorList>
            <person name="Liu H."/>
        </authorList>
    </citation>
    <scope>NUCLEOTIDE SEQUENCE [LARGE SCALE GENOMIC DNA]</scope>
    <source>
        <strain evidence="1 2">JCM 15073</strain>
    </source>
</reference>
<dbReference type="RefSeq" id="WP_168050715.1">
    <property type="nucleotide sequence ID" value="NZ_JAATJR010000004.1"/>
</dbReference>
<dbReference type="Proteomes" id="UP000765160">
    <property type="component" value="Unassembled WGS sequence"/>
</dbReference>
<dbReference type="PROSITE" id="PS51257">
    <property type="entry name" value="PROKAR_LIPOPROTEIN"/>
    <property type="match status" value="1"/>
</dbReference>
<proteinExistence type="predicted"/>
<dbReference type="EMBL" id="JAAVTX010000004">
    <property type="protein sequence ID" value="NKE46211.1"/>
    <property type="molecule type" value="Genomic_DNA"/>
</dbReference>
<organism evidence="1 2">
    <name type="scientific">Falsiroseomonas frigidaquae</name>
    <dbReference type="NCBI Taxonomy" id="487318"/>
    <lineage>
        <taxon>Bacteria</taxon>
        <taxon>Pseudomonadati</taxon>
        <taxon>Pseudomonadota</taxon>
        <taxon>Alphaproteobacteria</taxon>
        <taxon>Acetobacterales</taxon>
        <taxon>Roseomonadaceae</taxon>
        <taxon>Falsiroseomonas</taxon>
    </lineage>
</organism>
<name>A0ABX1F1J0_9PROT</name>
<keyword evidence="2" id="KW-1185">Reference proteome</keyword>
<evidence type="ECO:0000313" key="2">
    <source>
        <dbReference type="Proteomes" id="UP000765160"/>
    </source>
</evidence>
<sequence>MRMLPILSMLLLAACQSEGGDFARPGTWRSSGANESNLRAMLEDPQDARRGRAAIGDRGQAATVAVRRLESGRRFPLPASTLSRIVPVSSEPVAQPTGSPDAR</sequence>
<gene>
    <name evidence="1" type="ORF">HB662_15605</name>
</gene>
<accession>A0ABX1F1J0</accession>
<protein>
    <recommendedName>
        <fullName evidence="3">Lipoprotein</fullName>
    </recommendedName>
</protein>
<evidence type="ECO:0008006" key="3">
    <source>
        <dbReference type="Google" id="ProtNLM"/>
    </source>
</evidence>
<evidence type="ECO:0000313" key="1">
    <source>
        <dbReference type="EMBL" id="NKE46211.1"/>
    </source>
</evidence>
<comment type="caution">
    <text evidence="1">The sequence shown here is derived from an EMBL/GenBank/DDBJ whole genome shotgun (WGS) entry which is preliminary data.</text>
</comment>